<accession>A0A167Y128</accession>
<dbReference type="InterPro" id="IPR051114">
    <property type="entry name" value="Mito_RNA_Proc_CCM1"/>
</dbReference>
<feature type="region of interest" description="Disordered" evidence="2">
    <location>
        <begin position="45"/>
        <end position="92"/>
    </location>
</feature>
<dbReference type="Pfam" id="PF13812">
    <property type="entry name" value="PPR_3"/>
    <property type="match status" value="1"/>
</dbReference>
<evidence type="ECO:0000313" key="3">
    <source>
        <dbReference type="EMBL" id="KZZ90727.1"/>
    </source>
</evidence>
<dbReference type="Gene3D" id="1.25.40.10">
    <property type="entry name" value="Tetratricopeptide repeat domain"/>
    <property type="match status" value="3"/>
</dbReference>
<dbReference type="GO" id="GO:0016740">
    <property type="term" value="F:transferase activity"/>
    <property type="evidence" value="ECO:0007669"/>
    <property type="project" value="UniProtKB-KW"/>
</dbReference>
<dbReference type="Proteomes" id="UP000078544">
    <property type="component" value="Unassembled WGS sequence"/>
</dbReference>
<name>A0A167Y128_9HYPO</name>
<proteinExistence type="predicted"/>
<feature type="repeat" description="PPR" evidence="1">
    <location>
        <begin position="623"/>
        <end position="658"/>
    </location>
</feature>
<dbReference type="GO" id="GO:0006396">
    <property type="term" value="P:RNA processing"/>
    <property type="evidence" value="ECO:0007669"/>
    <property type="project" value="TreeGrafter"/>
</dbReference>
<protein>
    <submittedName>
        <fullName evidence="3">Glutathione S-transferase</fullName>
    </submittedName>
</protein>
<evidence type="ECO:0000256" key="1">
    <source>
        <dbReference type="PROSITE-ProRule" id="PRU00708"/>
    </source>
</evidence>
<keyword evidence="3" id="KW-0808">Transferase</keyword>
<dbReference type="GO" id="GO:0003729">
    <property type="term" value="F:mRNA binding"/>
    <property type="evidence" value="ECO:0007669"/>
    <property type="project" value="TreeGrafter"/>
</dbReference>
<comment type="caution">
    <text evidence="3">The sequence shown here is derived from an EMBL/GenBank/DDBJ whole genome shotgun (WGS) entry which is preliminary data.</text>
</comment>
<evidence type="ECO:0000313" key="4">
    <source>
        <dbReference type="Proteomes" id="UP000078544"/>
    </source>
</evidence>
<keyword evidence="4" id="KW-1185">Reference proteome</keyword>
<dbReference type="PANTHER" id="PTHR47934">
    <property type="entry name" value="PENTATRICOPEPTIDE REPEAT-CONTAINING PROTEIN PET309, MITOCHONDRIAL"/>
    <property type="match status" value="1"/>
</dbReference>
<feature type="compositionally biased region" description="Basic and acidic residues" evidence="2">
    <location>
        <begin position="50"/>
        <end position="68"/>
    </location>
</feature>
<dbReference type="InterPro" id="IPR011990">
    <property type="entry name" value="TPR-like_helical_dom_sf"/>
</dbReference>
<feature type="compositionally biased region" description="Polar residues" evidence="2">
    <location>
        <begin position="404"/>
        <end position="423"/>
    </location>
</feature>
<dbReference type="AlphaFoldDB" id="A0A167Y128"/>
<dbReference type="PANTHER" id="PTHR47934:SF6">
    <property type="entry name" value="MITOCHONDRIAL GROUP I INTRON SPLICING FACTOR CCM1-RELATED"/>
    <property type="match status" value="1"/>
</dbReference>
<dbReference type="STRING" id="1081109.A0A167Y128"/>
<dbReference type="InterPro" id="IPR002885">
    <property type="entry name" value="PPR_rpt"/>
</dbReference>
<feature type="region of interest" description="Disordered" evidence="2">
    <location>
        <begin position="404"/>
        <end position="424"/>
    </location>
</feature>
<dbReference type="GO" id="GO:0005739">
    <property type="term" value="C:mitochondrion"/>
    <property type="evidence" value="ECO:0007669"/>
    <property type="project" value="TreeGrafter"/>
</dbReference>
<dbReference type="PROSITE" id="PS51375">
    <property type="entry name" value="PPR"/>
    <property type="match status" value="1"/>
</dbReference>
<reference evidence="3 4" key="1">
    <citation type="journal article" date="2016" name="Genome Biol. Evol.">
        <title>Divergent and convergent evolution of fungal pathogenicity.</title>
        <authorList>
            <person name="Shang Y."/>
            <person name="Xiao G."/>
            <person name="Zheng P."/>
            <person name="Cen K."/>
            <person name="Zhan S."/>
            <person name="Wang C."/>
        </authorList>
    </citation>
    <scope>NUCLEOTIDE SEQUENCE [LARGE SCALE GENOMIC DNA]</scope>
    <source>
        <strain evidence="3 4">RCEF 2490</strain>
    </source>
</reference>
<sequence length="913" mass="101594">MYASKTTCSRCALCMSRSILLSPHRHGAHGAVAWLSSTAIDAASHSTARSSREPGQDDTTHAFRDSSSRRTLAPVFPADKRQAQRRPSHQSSAIALFNDIVQRSENTHEATNEARTAGNPSSMAAAALGEWEGKMREIMQRSMQPEEKLRIFQQDIWPHVKEVRGQIPRPLYKSSTMFLSQMCDTVAEQGIARMSLALSKMLATIGKWDTDIRNQLILNLCHILIHRKNTSSERNALLKELIDMWQHLSQLKRRSQTNRHELHFVLPSVEEVMADISKGIGERDQSSPEQKVSNMALPTRALASIFIQLRIEQARDLVPGLLATMAVLSDPRFARLGAQFRMAPLLNLVSVAMEHQPADVPYVKSVFARKIRFPPSKLSEVESFVISQWPQAADLITNKDSTWRHSQSFSDRPSDRTSSTVSGHSIYHKQLRTAYRSRNTGVIMSLWGKMRARMERHPDMAQQLHEDPEFLNLWVFVWCAIRRPDKLQEALEVMRQVQLQPTIRTYTSMMHGWKICKDADRIEALWHKLVESGLDLDLVIWTERISGLIETGKAQAGIEALAEMQAKWREALSREGSSERAASVAVQPTVEVVNAAFKGLLKLDRQAAHDVLAWAGREGIQPNIRTFNILLRETLRSANPGDDAQSLLQAMKDQGIDPDAATFTILLEALLGGMKMAPAAEQVQAVQQVFSDMEAVGLQPTHETYGKMLHAVSSLANGGTDEAVAAVQAHMRAGGLSTTPHAVTILIQRALSRDPLPANAGAEIRNILEEHGLTSVNRGDQTLWERVVSAYAVTGELASAMSVFNQLSKAGRPVMSLPCLTDLLRALLAGGDADVDADIDASPTTPAVAAADHAREVVRVVLRHKLKRAALEAESSKDDDRFWKHHFWHLAREYDLIDWSEVPADLASRLTPQ</sequence>
<dbReference type="OrthoDB" id="185373at2759"/>
<evidence type="ECO:0000256" key="2">
    <source>
        <dbReference type="SAM" id="MobiDB-lite"/>
    </source>
</evidence>
<gene>
    <name evidence="3" type="ORF">AAL_06953</name>
</gene>
<dbReference type="EMBL" id="AZGY01000020">
    <property type="protein sequence ID" value="KZZ90727.1"/>
    <property type="molecule type" value="Genomic_DNA"/>
</dbReference>
<organism evidence="3 4">
    <name type="scientific">Moelleriella libera RCEF 2490</name>
    <dbReference type="NCBI Taxonomy" id="1081109"/>
    <lineage>
        <taxon>Eukaryota</taxon>
        <taxon>Fungi</taxon>
        <taxon>Dikarya</taxon>
        <taxon>Ascomycota</taxon>
        <taxon>Pezizomycotina</taxon>
        <taxon>Sordariomycetes</taxon>
        <taxon>Hypocreomycetidae</taxon>
        <taxon>Hypocreales</taxon>
        <taxon>Clavicipitaceae</taxon>
        <taxon>Moelleriella</taxon>
    </lineage>
</organism>
<dbReference type="GO" id="GO:0007005">
    <property type="term" value="P:mitochondrion organization"/>
    <property type="evidence" value="ECO:0007669"/>
    <property type="project" value="TreeGrafter"/>
</dbReference>